<sequence>MMDFEYYIEKFQKAANQLDKKKRTAKQLQMHVGVTLNSVVLKLYKKEWTNDEIDPVNATTRIFFAVWVNEESIKKNKIFYNIHALKLRKLSGYAIESKKFATSFRNEFKKQEVNWQNVSTNFGPLTLMEGWIKLDNDKAQEDIVALANNFMSIAYLIDKTLAEFKK</sequence>
<gene>
    <name evidence="1" type="ORF">FIA58_004930</name>
</gene>
<organism evidence="1 2">
    <name type="scientific">Flavobacterium jejuense</name>
    <dbReference type="NCBI Taxonomy" id="1544455"/>
    <lineage>
        <taxon>Bacteria</taxon>
        <taxon>Pseudomonadati</taxon>
        <taxon>Bacteroidota</taxon>
        <taxon>Flavobacteriia</taxon>
        <taxon>Flavobacteriales</taxon>
        <taxon>Flavobacteriaceae</taxon>
        <taxon>Flavobacterium</taxon>
    </lineage>
</organism>
<evidence type="ECO:0000313" key="2">
    <source>
        <dbReference type="Proteomes" id="UP000817854"/>
    </source>
</evidence>
<reference evidence="1 2" key="3">
    <citation type="submission" date="2020-02" db="EMBL/GenBank/DDBJ databases">
        <title>Flavobacterium profundi sp. nov., isolated from a deep-sea seamount.</title>
        <authorList>
            <person name="Zhang D.-C."/>
        </authorList>
    </citation>
    <scope>NUCLEOTIDE SEQUENCE [LARGE SCALE GENOMIC DNA]</scope>
    <source>
        <strain evidence="1 2">EC11</strain>
    </source>
</reference>
<accession>A0ABX0IQ21</accession>
<protein>
    <submittedName>
        <fullName evidence="1">Uncharacterized protein</fullName>
    </submittedName>
</protein>
<evidence type="ECO:0000313" key="1">
    <source>
        <dbReference type="EMBL" id="NHN25017.1"/>
    </source>
</evidence>
<dbReference type="RefSeq" id="WP_140960707.1">
    <property type="nucleotide sequence ID" value="NZ_VEVQ02000003.1"/>
</dbReference>
<reference evidence="1 2" key="2">
    <citation type="submission" date="2019-05" db="EMBL/GenBank/DDBJ databases">
        <authorList>
            <person name="Lianzixin W."/>
        </authorList>
    </citation>
    <scope>NUCLEOTIDE SEQUENCE [LARGE SCALE GENOMIC DNA]</scope>
    <source>
        <strain evidence="1 2">EC11</strain>
    </source>
</reference>
<keyword evidence="2" id="KW-1185">Reference proteome</keyword>
<reference evidence="2" key="1">
    <citation type="submission" date="2019-05" db="EMBL/GenBank/DDBJ databases">
        <title>Flavobacterium profundi sp. nov., isolated from a deep-sea seamount.</title>
        <authorList>
            <person name="Zhang D.-C."/>
        </authorList>
    </citation>
    <scope>NUCLEOTIDE SEQUENCE [LARGE SCALE GENOMIC DNA]</scope>
    <source>
        <strain evidence="2">EC11</strain>
    </source>
</reference>
<name>A0ABX0IQ21_9FLAO</name>
<comment type="caution">
    <text evidence="1">The sequence shown here is derived from an EMBL/GenBank/DDBJ whole genome shotgun (WGS) entry which is preliminary data.</text>
</comment>
<proteinExistence type="predicted"/>
<dbReference type="EMBL" id="VEVQ02000003">
    <property type="protein sequence ID" value="NHN25017.1"/>
    <property type="molecule type" value="Genomic_DNA"/>
</dbReference>
<dbReference type="Proteomes" id="UP000817854">
    <property type="component" value="Unassembled WGS sequence"/>
</dbReference>